<dbReference type="AlphaFoldDB" id="A0A813H7M7"/>
<dbReference type="OrthoDB" id="407658at2759"/>
<reference evidence="4" key="1">
    <citation type="submission" date="2021-02" db="EMBL/GenBank/DDBJ databases">
        <authorList>
            <person name="Dougan E. K."/>
            <person name="Rhodes N."/>
            <person name="Thang M."/>
            <person name="Chan C."/>
        </authorList>
    </citation>
    <scope>NUCLEOTIDE SEQUENCE</scope>
</reference>
<evidence type="ECO:0000313" key="5">
    <source>
        <dbReference type="Proteomes" id="UP000654075"/>
    </source>
</evidence>
<evidence type="ECO:0000256" key="3">
    <source>
        <dbReference type="ARBA" id="ARBA00022679"/>
    </source>
</evidence>
<keyword evidence="3" id="KW-0808">Transferase</keyword>
<dbReference type="PANTHER" id="PTHR31306">
    <property type="entry name" value="ALPHA-1,6-MANNOSYLTRANSFERASE MNN11-RELATED"/>
    <property type="match status" value="1"/>
</dbReference>
<dbReference type="InterPro" id="IPR029044">
    <property type="entry name" value="Nucleotide-diphossugar_trans"/>
</dbReference>
<dbReference type="InterPro" id="IPR008630">
    <property type="entry name" value="Glyco_trans_34"/>
</dbReference>
<dbReference type="GO" id="GO:0016757">
    <property type="term" value="F:glycosyltransferase activity"/>
    <property type="evidence" value="ECO:0007669"/>
    <property type="project" value="UniProtKB-KW"/>
</dbReference>
<comment type="caution">
    <text evidence="4">The sequence shown here is derived from an EMBL/GenBank/DDBJ whole genome shotgun (WGS) entry which is preliminary data.</text>
</comment>
<keyword evidence="5" id="KW-1185">Reference proteome</keyword>
<evidence type="ECO:0000256" key="2">
    <source>
        <dbReference type="ARBA" id="ARBA00022676"/>
    </source>
</evidence>
<accession>A0A813H7M7</accession>
<dbReference type="Pfam" id="PF05637">
    <property type="entry name" value="Glyco_transf_34"/>
    <property type="match status" value="1"/>
</dbReference>
<keyword evidence="2" id="KW-0328">Glycosyltransferase</keyword>
<organism evidence="4 5">
    <name type="scientific">Polarella glacialis</name>
    <name type="common">Dinoflagellate</name>
    <dbReference type="NCBI Taxonomy" id="89957"/>
    <lineage>
        <taxon>Eukaryota</taxon>
        <taxon>Sar</taxon>
        <taxon>Alveolata</taxon>
        <taxon>Dinophyceae</taxon>
        <taxon>Suessiales</taxon>
        <taxon>Suessiaceae</taxon>
        <taxon>Polarella</taxon>
    </lineage>
</organism>
<dbReference type="GO" id="GO:0006487">
    <property type="term" value="P:protein N-linked glycosylation"/>
    <property type="evidence" value="ECO:0007669"/>
    <property type="project" value="TreeGrafter"/>
</dbReference>
<dbReference type="Gene3D" id="3.90.550.10">
    <property type="entry name" value="Spore Coat Polysaccharide Biosynthesis Protein SpsA, Chain A"/>
    <property type="match status" value="1"/>
</dbReference>
<name>A0A813H7M7_POLGL</name>
<dbReference type="Proteomes" id="UP000654075">
    <property type="component" value="Unassembled WGS sequence"/>
</dbReference>
<comment type="similarity">
    <text evidence="1">Belongs to the glycosyltransferase 34 family.</text>
</comment>
<dbReference type="SUPFAM" id="SSF53448">
    <property type="entry name" value="Nucleotide-diphospho-sugar transferases"/>
    <property type="match status" value="1"/>
</dbReference>
<gene>
    <name evidence="4" type="ORF">PGLA1383_LOCUS49568</name>
</gene>
<dbReference type="GO" id="GO:0000139">
    <property type="term" value="C:Golgi membrane"/>
    <property type="evidence" value="ECO:0007669"/>
    <property type="project" value="TreeGrafter"/>
</dbReference>
<sequence>MPMTEAQVPPGLRQWLGKDYCGQDQWIAFHGGLADVVKRFNAQEFGPALVAAAELLSPVVRDPHSAFGCATAVASTVSLAAQCADQLQLPVLSARLRQLSAIFGSFDYQMKGEDYLDQSPWPINWMDNMQGILRSMTFMKQHELQAEPWRGMPARKAVAERVPHKAGSRGLKVAIVSVCDYDSSQTPLARLSQLNKEAYARMHGYEVVMYDKAPVFEDPLSELLTEPPSHRPPAWSKVDALLATMAKGQHDWVMWMDCDSFFMDPEVSLEDMVAAAESRCDGGGAAAKAATSSGADNGDLAGLKSLVNQWLAGPEARPDDLLSWYDDLLERDWQTRPARDRSQTSCGTLPPLAPPVNRTLGWADWLFAEGRPQVIASEDGLMLNTGIVLVRASTWSWQFFQKVRWMTFGRSPVTQHPWWEQTAMVYLLQMPFVLSHAAAWNQQLKDFSPLGPHPGYAPAVAMLSQKHINGYPPIVASALLTHEVFEPGDFIVSFSGCKVYSSQEVCNQLFLNYFFQVHSLEELAKDPGLQAWL</sequence>
<evidence type="ECO:0000313" key="4">
    <source>
        <dbReference type="EMBL" id="CAE8633812.1"/>
    </source>
</evidence>
<dbReference type="OMA" id="WASANGE"/>
<dbReference type="PANTHER" id="PTHR31306:SF4">
    <property type="entry name" value="ALPHA-1,2-GALACTOSYLTRANSFERASE"/>
    <property type="match status" value="1"/>
</dbReference>
<proteinExistence type="inferred from homology"/>
<evidence type="ECO:0000256" key="1">
    <source>
        <dbReference type="ARBA" id="ARBA00005664"/>
    </source>
</evidence>
<dbReference type="EMBL" id="CAJNNV010030840">
    <property type="protein sequence ID" value="CAE8633812.1"/>
    <property type="molecule type" value="Genomic_DNA"/>
</dbReference>
<protein>
    <submittedName>
        <fullName evidence="4">Uncharacterized protein</fullName>
    </submittedName>
</protein>